<keyword evidence="18" id="KW-1185">Reference proteome</keyword>
<keyword evidence="6" id="KW-0808">Transferase</keyword>
<keyword evidence="12" id="KW-0902">Two-component regulatory system</keyword>
<dbReference type="PROSITE" id="PS50109">
    <property type="entry name" value="HIS_KIN"/>
    <property type="match status" value="1"/>
</dbReference>
<comment type="subcellular location">
    <subcellularLocation>
        <location evidence="2">Cell membrane</location>
        <topology evidence="2">Multi-pass membrane protein</topology>
    </subcellularLocation>
</comment>
<dbReference type="GO" id="GO:0005886">
    <property type="term" value="C:plasma membrane"/>
    <property type="evidence" value="ECO:0007669"/>
    <property type="project" value="UniProtKB-SubCell"/>
</dbReference>
<dbReference type="GO" id="GO:0000155">
    <property type="term" value="F:phosphorelay sensor kinase activity"/>
    <property type="evidence" value="ECO:0007669"/>
    <property type="project" value="InterPro"/>
</dbReference>
<feature type="domain" description="HAMP" evidence="16">
    <location>
        <begin position="194"/>
        <end position="246"/>
    </location>
</feature>
<evidence type="ECO:0000256" key="1">
    <source>
        <dbReference type="ARBA" id="ARBA00000085"/>
    </source>
</evidence>
<evidence type="ECO:0000256" key="2">
    <source>
        <dbReference type="ARBA" id="ARBA00004651"/>
    </source>
</evidence>
<evidence type="ECO:0000256" key="12">
    <source>
        <dbReference type="ARBA" id="ARBA00023012"/>
    </source>
</evidence>
<evidence type="ECO:0000256" key="8">
    <source>
        <dbReference type="ARBA" id="ARBA00022741"/>
    </source>
</evidence>
<dbReference type="InterPro" id="IPR003594">
    <property type="entry name" value="HATPase_dom"/>
</dbReference>
<dbReference type="Pfam" id="PF00672">
    <property type="entry name" value="HAMP"/>
    <property type="match status" value="1"/>
</dbReference>
<dbReference type="PANTHER" id="PTHR45528">
    <property type="entry name" value="SENSOR HISTIDINE KINASE CPXA"/>
    <property type="match status" value="1"/>
</dbReference>
<dbReference type="CDD" id="cd00082">
    <property type="entry name" value="HisKA"/>
    <property type="match status" value="1"/>
</dbReference>
<evidence type="ECO:0000256" key="7">
    <source>
        <dbReference type="ARBA" id="ARBA00022692"/>
    </source>
</evidence>
<keyword evidence="8" id="KW-0547">Nucleotide-binding</keyword>
<organism evidence="17 18">
    <name type="scientific">Thermoanaerobacter kivui</name>
    <name type="common">Acetogenium kivui</name>
    <dbReference type="NCBI Taxonomy" id="2325"/>
    <lineage>
        <taxon>Bacteria</taxon>
        <taxon>Bacillati</taxon>
        <taxon>Bacillota</taxon>
        <taxon>Clostridia</taxon>
        <taxon>Thermoanaerobacterales</taxon>
        <taxon>Thermoanaerobacteraceae</taxon>
        <taxon>Thermoanaerobacter</taxon>
    </lineage>
</organism>
<evidence type="ECO:0000256" key="14">
    <source>
        <dbReference type="SAM" id="Phobius"/>
    </source>
</evidence>
<dbReference type="EMBL" id="CP009170">
    <property type="protein sequence ID" value="AIS53429.1"/>
    <property type="molecule type" value="Genomic_DNA"/>
</dbReference>
<dbReference type="FunFam" id="1.10.287.130:FF:000001">
    <property type="entry name" value="Two-component sensor histidine kinase"/>
    <property type="match status" value="1"/>
</dbReference>
<dbReference type="Proteomes" id="UP000029669">
    <property type="component" value="Chromosome"/>
</dbReference>
<dbReference type="EC" id="2.7.13.3" evidence="3"/>
<evidence type="ECO:0000256" key="3">
    <source>
        <dbReference type="ARBA" id="ARBA00012438"/>
    </source>
</evidence>
<dbReference type="InterPro" id="IPR005467">
    <property type="entry name" value="His_kinase_dom"/>
</dbReference>
<accession>A0A097AUC8</accession>
<dbReference type="eggNOG" id="COG3850">
    <property type="taxonomic scope" value="Bacteria"/>
</dbReference>
<evidence type="ECO:0000256" key="13">
    <source>
        <dbReference type="ARBA" id="ARBA00023136"/>
    </source>
</evidence>
<evidence type="ECO:0000313" key="18">
    <source>
        <dbReference type="Proteomes" id="UP000029669"/>
    </source>
</evidence>
<dbReference type="InterPro" id="IPR050398">
    <property type="entry name" value="HssS/ArlS-like"/>
</dbReference>
<name>A0A097AUC8_THEKI</name>
<keyword evidence="11 14" id="KW-1133">Transmembrane helix</keyword>
<evidence type="ECO:0000256" key="5">
    <source>
        <dbReference type="ARBA" id="ARBA00022553"/>
    </source>
</evidence>
<dbReference type="SMART" id="SM00388">
    <property type="entry name" value="HisKA"/>
    <property type="match status" value="1"/>
</dbReference>
<evidence type="ECO:0000256" key="4">
    <source>
        <dbReference type="ARBA" id="ARBA00022475"/>
    </source>
</evidence>
<dbReference type="Gene3D" id="3.30.450.20">
    <property type="entry name" value="PAS domain"/>
    <property type="match status" value="1"/>
</dbReference>
<dbReference type="FunFam" id="3.30.565.10:FF:000006">
    <property type="entry name" value="Sensor histidine kinase WalK"/>
    <property type="match status" value="1"/>
</dbReference>
<evidence type="ECO:0000256" key="10">
    <source>
        <dbReference type="ARBA" id="ARBA00022840"/>
    </source>
</evidence>
<sequence>MSKNRLFKKLFISNIIIILITLSILSGMFYLMFQNYYFADKEKIMLEEAQEINAILNEFAVGDINIDKWNQELNVVTRLINATVWIVDKEGLIYSQSQQQGKAWTGVSLSKEEIKSILDGQSVVKKGYFGGKFNQPVLTVGVPLVINGRIEGAIFMHAPLTEMNKTIINIFILMLLSGGVALIIGFVLISYTSSRISQPLKEMSLAVQQVAKGNFSARVQHKEDDEIGDLAKSFNVMAKELEQLEDMRKDFVANVSHELRSPLTSIQGYIDGILDGTIPKEKACDYLKIVQKETRRMSRLIDDFLEMTKLESGQFPLNKTEFDINELIRLAVIKFEKRIVEKDLSVKVDFEEDRRIVIADKDKIEQVLTNLIDNAIKFSKEKGIIHIFTEIKDDKAFITIKDNGIGISPEDQEHIWDRFYKADKSRGKDGAGLGLYIVKRIINAHNEEIWVESELGKGTAFTFTLPVKKF</sequence>
<dbReference type="InterPro" id="IPR036890">
    <property type="entry name" value="HATPase_C_sf"/>
</dbReference>
<dbReference type="GO" id="GO:0005524">
    <property type="term" value="F:ATP binding"/>
    <property type="evidence" value="ECO:0007669"/>
    <property type="project" value="UniProtKB-KW"/>
</dbReference>
<feature type="domain" description="Histidine kinase" evidence="15">
    <location>
        <begin position="254"/>
        <end position="469"/>
    </location>
</feature>
<keyword evidence="10" id="KW-0067">ATP-binding</keyword>
<dbReference type="RefSeq" id="WP_049686002.1">
    <property type="nucleotide sequence ID" value="NZ_CP009170.1"/>
</dbReference>
<protein>
    <recommendedName>
        <fullName evidence="3">histidine kinase</fullName>
        <ecNumber evidence="3">2.7.13.3</ecNumber>
    </recommendedName>
</protein>
<reference evidence="18" key="1">
    <citation type="journal article" date="2015" name="Genome Announc.">
        <title>Whole-Genome Sequences of 80 Environmental and Clinical Isolates of Burkholderia pseudomallei.</title>
        <authorList>
            <person name="Johnson S.L."/>
            <person name="Baker A.L."/>
            <person name="Chain P.S."/>
            <person name="Currie B.J."/>
            <person name="Daligault H.E."/>
            <person name="Davenport K.W."/>
            <person name="Davis C.B."/>
            <person name="Inglis T.J."/>
            <person name="Kaestli M."/>
            <person name="Koren S."/>
            <person name="Mayo M."/>
            <person name="Merritt A.J."/>
            <person name="Price E.P."/>
            <person name="Sarovich D.S."/>
            <person name="Warner J."/>
            <person name="Rosovitz M.J."/>
        </authorList>
    </citation>
    <scope>NUCLEOTIDE SEQUENCE [LARGE SCALE GENOMIC DNA]</scope>
    <source>
        <strain evidence="18">DSM 2030</strain>
    </source>
</reference>
<dbReference type="SMART" id="SM00387">
    <property type="entry name" value="HATPase_c"/>
    <property type="match status" value="1"/>
</dbReference>
<dbReference type="PROSITE" id="PS50885">
    <property type="entry name" value="HAMP"/>
    <property type="match status" value="1"/>
</dbReference>
<dbReference type="CDD" id="cd06225">
    <property type="entry name" value="HAMP"/>
    <property type="match status" value="1"/>
</dbReference>
<keyword evidence="9 17" id="KW-0418">Kinase</keyword>
<dbReference type="SUPFAM" id="SSF55874">
    <property type="entry name" value="ATPase domain of HSP90 chaperone/DNA topoisomerase II/histidine kinase"/>
    <property type="match status" value="1"/>
</dbReference>
<feature type="transmembrane region" description="Helical" evidence="14">
    <location>
        <begin position="12"/>
        <end position="33"/>
    </location>
</feature>
<dbReference type="eggNOG" id="COG5002">
    <property type="taxonomic scope" value="Bacteria"/>
</dbReference>
<dbReference type="Gene3D" id="1.10.287.130">
    <property type="match status" value="1"/>
</dbReference>
<evidence type="ECO:0000259" key="15">
    <source>
        <dbReference type="PROSITE" id="PS50109"/>
    </source>
</evidence>
<dbReference type="SMART" id="SM00304">
    <property type="entry name" value="HAMP"/>
    <property type="match status" value="1"/>
</dbReference>
<keyword evidence="5" id="KW-0597">Phosphoprotein</keyword>
<dbReference type="Pfam" id="PF00512">
    <property type="entry name" value="HisKA"/>
    <property type="match status" value="1"/>
</dbReference>
<dbReference type="Gene3D" id="3.30.565.10">
    <property type="entry name" value="Histidine kinase-like ATPase, C-terminal domain"/>
    <property type="match status" value="1"/>
</dbReference>
<dbReference type="InterPro" id="IPR036097">
    <property type="entry name" value="HisK_dim/P_sf"/>
</dbReference>
<evidence type="ECO:0000256" key="11">
    <source>
        <dbReference type="ARBA" id="ARBA00022989"/>
    </source>
</evidence>
<feature type="transmembrane region" description="Helical" evidence="14">
    <location>
        <begin position="167"/>
        <end position="191"/>
    </location>
</feature>
<dbReference type="Gene3D" id="1.10.8.500">
    <property type="entry name" value="HAMP domain in histidine kinase"/>
    <property type="match status" value="1"/>
</dbReference>
<dbReference type="KEGG" id="tki:TKV_c23020"/>
<dbReference type="PRINTS" id="PR00344">
    <property type="entry name" value="BCTRLSENSOR"/>
</dbReference>
<comment type="catalytic activity">
    <reaction evidence="1">
        <text>ATP + protein L-histidine = ADP + protein N-phospho-L-histidine.</text>
        <dbReference type="EC" id="2.7.13.3"/>
    </reaction>
</comment>
<dbReference type="InterPro" id="IPR004358">
    <property type="entry name" value="Sig_transdc_His_kin-like_C"/>
</dbReference>
<dbReference type="AlphaFoldDB" id="A0A097AUC8"/>
<dbReference type="OrthoDB" id="9796330at2"/>
<evidence type="ECO:0000313" key="17">
    <source>
        <dbReference type="EMBL" id="AIS53429.1"/>
    </source>
</evidence>
<dbReference type="InterPro" id="IPR003660">
    <property type="entry name" value="HAMP_dom"/>
</dbReference>
<evidence type="ECO:0000256" key="9">
    <source>
        <dbReference type="ARBA" id="ARBA00022777"/>
    </source>
</evidence>
<evidence type="ECO:0000256" key="6">
    <source>
        <dbReference type="ARBA" id="ARBA00022679"/>
    </source>
</evidence>
<dbReference type="Pfam" id="PF02518">
    <property type="entry name" value="HATPase_c"/>
    <property type="match status" value="1"/>
</dbReference>
<dbReference type="InterPro" id="IPR003661">
    <property type="entry name" value="HisK_dim/P_dom"/>
</dbReference>
<keyword evidence="7 14" id="KW-0812">Transmembrane</keyword>
<keyword evidence="13 14" id="KW-0472">Membrane</keyword>
<dbReference type="STRING" id="2325.TKV_c23020"/>
<dbReference type="SUPFAM" id="SSF158472">
    <property type="entry name" value="HAMP domain-like"/>
    <property type="match status" value="1"/>
</dbReference>
<gene>
    <name evidence="17" type="ORF">TKV_c23020</name>
</gene>
<evidence type="ECO:0000259" key="16">
    <source>
        <dbReference type="PROSITE" id="PS50885"/>
    </source>
</evidence>
<dbReference type="SUPFAM" id="SSF47384">
    <property type="entry name" value="Homodimeric domain of signal transducing histidine kinase"/>
    <property type="match status" value="1"/>
</dbReference>
<keyword evidence="4" id="KW-1003">Cell membrane</keyword>
<proteinExistence type="predicted"/>
<dbReference type="HOGENOM" id="CLU_000445_89_6_9"/>
<dbReference type="CDD" id="cd00075">
    <property type="entry name" value="HATPase"/>
    <property type="match status" value="1"/>
</dbReference>
<dbReference type="PANTHER" id="PTHR45528:SF1">
    <property type="entry name" value="SENSOR HISTIDINE KINASE CPXA"/>
    <property type="match status" value="1"/>
</dbReference>